<evidence type="ECO:0000256" key="1">
    <source>
        <dbReference type="RuleBase" id="RU000363"/>
    </source>
</evidence>
<organism evidence="2 3">
    <name type="scientific">Solanum commersonii</name>
    <name type="common">Commerson's wild potato</name>
    <name type="synonym">Commerson's nightshade</name>
    <dbReference type="NCBI Taxonomy" id="4109"/>
    <lineage>
        <taxon>Eukaryota</taxon>
        <taxon>Viridiplantae</taxon>
        <taxon>Streptophyta</taxon>
        <taxon>Embryophyta</taxon>
        <taxon>Tracheophyta</taxon>
        <taxon>Spermatophyta</taxon>
        <taxon>Magnoliopsida</taxon>
        <taxon>eudicotyledons</taxon>
        <taxon>Gunneridae</taxon>
        <taxon>Pentapetalae</taxon>
        <taxon>asterids</taxon>
        <taxon>lamiids</taxon>
        <taxon>Solanales</taxon>
        <taxon>Solanaceae</taxon>
        <taxon>Solanoideae</taxon>
        <taxon>Solaneae</taxon>
        <taxon>Solanum</taxon>
    </lineage>
</organism>
<dbReference type="FunFam" id="3.40.50.720:FF:000084">
    <property type="entry name" value="Short-chain dehydrogenase reductase"/>
    <property type="match status" value="1"/>
</dbReference>
<dbReference type="InterPro" id="IPR002347">
    <property type="entry name" value="SDR_fam"/>
</dbReference>
<accession>A0A9J5WCX8</accession>
<evidence type="ECO:0008006" key="4">
    <source>
        <dbReference type="Google" id="ProtNLM"/>
    </source>
</evidence>
<dbReference type="PANTHER" id="PTHR44375">
    <property type="entry name" value="BETA-KETOACYL-ACP REDUCTASE-LIKE PROTEIN-RELATED"/>
    <property type="match status" value="1"/>
</dbReference>
<dbReference type="PROSITE" id="PS00061">
    <property type="entry name" value="ADH_SHORT"/>
    <property type="match status" value="1"/>
</dbReference>
<sequence>MEPWHDFSGKIVMVTGASSGIGLEFCLDLAKAGCSIIAAARRVDRLKALCDEINSKGHGRAFALELDVAADGATIESAVQIAWDTFGHIDVLINNAGIRGSVSSSLELTEEEWEHTFNTNLKGAWLVSKCVCRRMRVAKQGGGSVINISSAAALNRIVYKGSLAYASSKMALDMVTKIMAIELGVDKIRVNSISPGFFKSEITEGLFKLKGFHKFVLKTIPLRFIGTTDLGLTSLVRYLIHDSSKYVTGNVFIVDGGTTVVGVPIFSSL</sequence>
<dbReference type="Proteomes" id="UP000824120">
    <property type="component" value="Chromosome 12"/>
</dbReference>
<dbReference type="EMBL" id="JACXVP010000012">
    <property type="protein sequence ID" value="KAG5572872.1"/>
    <property type="molecule type" value="Genomic_DNA"/>
</dbReference>
<keyword evidence="3" id="KW-1185">Reference proteome</keyword>
<dbReference type="InterPro" id="IPR020904">
    <property type="entry name" value="Sc_DH/Rdtase_CS"/>
</dbReference>
<dbReference type="PRINTS" id="PR00081">
    <property type="entry name" value="GDHRDH"/>
</dbReference>
<dbReference type="GO" id="GO:0016616">
    <property type="term" value="F:oxidoreductase activity, acting on the CH-OH group of donors, NAD or NADP as acceptor"/>
    <property type="evidence" value="ECO:0007669"/>
    <property type="project" value="UniProtKB-ARBA"/>
</dbReference>
<dbReference type="OrthoDB" id="47007at2759"/>
<evidence type="ECO:0000313" key="2">
    <source>
        <dbReference type="EMBL" id="KAG5572872.1"/>
    </source>
</evidence>
<dbReference type="SUPFAM" id="SSF51735">
    <property type="entry name" value="NAD(P)-binding Rossmann-fold domains"/>
    <property type="match status" value="1"/>
</dbReference>
<evidence type="ECO:0000313" key="3">
    <source>
        <dbReference type="Proteomes" id="UP000824120"/>
    </source>
</evidence>
<protein>
    <recommendedName>
        <fullName evidence="4">2,4-dienoyl-CoA reductase</fullName>
    </recommendedName>
</protein>
<dbReference type="AlphaFoldDB" id="A0A9J5WCX8"/>
<reference evidence="2 3" key="1">
    <citation type="submission" date="2020-09" db="EMBL/GenBank/DDBJ databases">
        <title>De no assembly of potato wild relative species, Solanum commersonii.</title>
        <authorList>
            <person name="Cho K."/>
        </authorList>
    </citation>
    <scope>NUCLEOTIDE SEQUENCE [LARGE SCALE GENOMIC DNA]</scope>
    <source>
        <strain evidence="2">LZ3.2</strain>
        <tissue evidence="2">Leaf</tissue>
    </source>
</reference>
<gene>
    <name evidence="2" type="ORF">H5410_062638</name>
</gene>
<proteinExistence type="inferred from homology"/>
<dbReference type="CDD" id="cd05233">
    <property type="entry name" value="SDR_c"/>
    <property type="match status" value="1"/>
</dbReference>
<comment type="caution">
    <text evidence="2">The sequence shown here is derived from an EMBL/GenBank/DDBJ whole genome shotgun (WGS) entry which is preliminary data.</text>
</comment>
<dbReference type="PRINTS" id="PR00080">
    <property type="entry name" value="SDRFAMILY"/>
</dbReference>
<dbReference type="InterPro" id="IPR036291">
    <property type="entry name" value="NAD(P)-bd_dom_sf"/>
</dbReference>
<name>A0A9J5WCX8_SOLCO</name>
<dbReference type="Gene3D" id="3.40.50.720">
    <property type="entry name" value="NAD(P)-binding Rossmann-like Domain"/>
    <property type="match status" value="1"/>
</dbReference>
<dbReference type="PANTHER" id="PTHR44375:SF16">
    <property type="entry name" value="2,4-DIENOYL-COA REDUCTASE"/>
    <property type="match status" value="1"/>
</dbReference>
<dbReference type="Pfam" id="PF00106">
    <property type="entry name" value="adh_short"/>
    <property type="match status" value="1"/>
</dbReference>
<comment type="similarity">
    <text evidence="1">Belongs to the short-chain dehydrogenases/reductases (SDR) family.</text>
</comment>